<gene>
    <name evidence="1" type="ORF">EVAR_101290_1</name>
</gene>
<keyword evidence="2" id="KW-1185">Reference proteome</keyword>
<dbReference type="EMBL" id="BGZK01003133">
    <property type="protein sequence ID" value="GBP98388.1"/>
    <property type="molecule type" value="Genomic_DNA"/>
</dbReference>
<name>A0A4C2AEB1_EUMVA</name>
<evidence type="ECO:0000313" key="2">
    <source>
        <dbReference type="Proteomes" id="UP000299102"/>
    </source>
</evidence>
<comment type="caution">
    <text evidence="1">The sequence shown here is derived from an EMBL/GenBank/DDBJ whole genome shotgun (WGS) entry which is preliminary data.</text>
</comment>
<protein>
    <submittedName>
        <fullName evidence="1">Uncharacterized protein</fullName>
    </submittedName>
</protein>
<organism evidence="1 2">
    <name type="scientific">Eumeta variegata</name>
    <name type="common">Bagworm moth</name>
    <name type="synonym">Eumeta japonica</name>
    <dbReference type="NCBI Taxonomy" id="151549"/>
    <lineage>
        <taxon>Eukaryota</taxon>
        <taxon>Metazoa</taxon>
        <taxon>Ecdysozoa</taxon>
        <taxon>Arthropoda</taxon>
        <taxon>Hexapoda</taxon>
        <taxon>Insecta</taxon>
        <taxon>Pterygota</taxon>
        <taxon>Neoptera</taxon>
        <taxon>Endopterygota</taxon>
        <taxon>Lepidoptera</taxon>
        <taxon>Glossata</taxon>
        <taxon>Ditrysia</taxon>
        <taxon>Tineoidea</taxon>
        <taxon>Psychidae</taxon>
        <taxon>Oiketicinae</taxon>
        <taxon>Eumeta</taxon>
    </lineage>
</organism>
<reference evidence="1 2" key="1">
    <citation type="journal article" date="2019" name="Commun. Biol.">
        <title>The bagworm genome reveals a unique fibroin gene that provides high tensile strength.</title>
        <authorList>
            <person name="Kono N."/>
            <person name="Nakamura H."/>
            <person name="Ohtoshi R."/>
            <person name="Tomita M."/>
            <person name="Numata K."/>
            <person name="Arakawa K."/>
        </authorList>
    </citation>
    <scope>NUCLEOTIDE SEQUENCE [LARGE SCALE GENOMIC DNA]</scope>
</reference>
<dbReference type="Proteomes" id="UP000299102">
    <property type="component" value="Unassembled WGS sequence"/>
</dbReference>
<proteinExistence type="predicted"/>
<dbReference type="AlphaFoldDB" id="A0A4C2AEB1"/>
<accession>A0A4C2AEB1</accession>
<evidence type="ECO:0000313" key="1">
    <source>
        <dbReference type="EMBL" id="GBP98388.1"/>
    </source>
</evidence>
<sequence>MLDSCRFKSRCVGARRYVRGHSGLESARVRRGGRCRQYGQRPDSETTISLVSTLIESCFVLRNHGPSSPSYSVLDFRDPRKTNRILV</sequence>